<keyword evidence="2" id="KW-1185">Reference proteome</keyword>
<dbReference type="InterPro" id="IPR053738">
    <property type="entry name" value="Lambda_capsid_assembly"/>
</dbReference>
<sequence length="293" mass="31445">MPTLLPTLTGRTLTVDAALKHPTAIRDQIAKIADAQLVAPNFFHPVGNPVEGGGVLYQVLRASDQYSSDVEQRAPGQEYKVVEGVDPEQRLARVEDWGGKFKITDEQIERNDVSYLDMQTTQLANRIARKLDTRALAVLLDALDDDPASTISGHNWSSLILDGPLDQITPSASRPTADFAAAQLAADLEELGVIHDVLVVHPEQAAALRTAYAENTGQMLEAAGLELVSNTLVPVGSAFVAQTGEAGVIAFEKPVTVTTWRDEATRSTWVQSYAVPAFAVNKPAAVKIIDGLA</sequence>
<dbReference type="InterPro" id="IPR049995">
    <property type="entry name" value="Capsid_mycobact-type"/>
</dbReference>
<comment type="caution">
    <text evidence="1">The sequence shown here is derived from an EMBL/GenBank/DDBJ whole genome shotgun (WGS) entry which is preliminary data.</text>
</comment>
<name>A0A846WZM0_9ACTN</name>
<dbReference type="SUPFAM" id="SSF56563">
    <property type="entry name" value="Major capsid protein gp5"/>
    <property type="match status" value="1"/>
</dbReference>
<dbReference type="Gene3D" id="3.90.1690.10">
    <property type="entry name" value="phage-related protein like domain"/>
    <property type="match status" value="1"/>
</dbReference>
<proteinExistence type="predicted"/>
<gene>
    <name evidence="1" type="ORF">HF999_03960</name>
</gene>
<dbReference type="AlphaFoldDB" id="A0A846WZM0"/>
<dbReference type="EMBL" id="JAAXOQ010000003">
    <property type="protein sequence ID" value="NKY17529.1"/>
    <property type="molecule type" value="Genomic_DNA"/>
</dbReference>
<dbReference type="NCBIfam" id="NF042926">
    <property type="entry name" value="capsid_Caudo_1"/>
    <property type="match status" value="1"/>
</dbReference>
<evidence type="ECO:0000313" key="1">
    <source>
        <dbReference type="EMBL" id="NKY17529.1"/>
    </source>
</evidence>
<evidence type="ECO:0000313" key="2">
    <source>
        <dbReference type="Proteomes" id="UP000582646"/>
    </source>
</evidence>
<dbReference type="Pfam" id="PF25209">
    <property type="entry name" value="Phage_capsid_4"/>
    <property type="match status" value="1"/>
</dbReference>
<protein>
    <recommendedName>
        <fullName evidence="3">Phage major capsid protein</fullName>
    </recommendedName>
</protein>
<organism evidence="1 2">
    <name type="scientific">Tsukamurella spumae</name>
    <dbReference type="NCBI Taxonomy" id="44753"/>
    <lineage>
        <taxon>Bacteria</taxon>
        <taxon>Bacillati</taxon>
        <taxon>Actinomycetota</taxon>
        <taxon>Actinomycetes</taxon>
        <taxon>Mycobacteriales</taxon>
        <taxon>Tsukamurellaceae</taxon>
        <taxon>Tsukamurella</taxon>
    </lineage>
</organism>
<accession>A0A846WZM0</accession>
<dbReference type="RefSeq" id="WP_168544614.1">
    <property type="nucleotide sequence ID" value="NZ_BAAAKS010000002.1"/>
</dbReference>
<reference evidence="1 2" key="1">
    <citation type="submission" date="2020-04" db="EMBL/GenBank/DDBJ databases">
        <title>MicrobeNet Type strains.</title>
        <authorList>
            <person name="Nicholson A.C."/>
        </authorList>
    </citation>
    <scope>NUCLEOTIDE SEQUENCE [LARGE SCALE GENOMIC DNA]</scope>
    <source>
        <strain evidence="1 2">DSM 44113</strain>
    </source>
</reference>
<dbReference type="Proteomes" id="UP000582646">
    <property type="component" value="Unassembled WGS sequence"/>
</dbReference>
<evidence type="ECO:0008006" key="3">
    <source>
        <dbReference type="Google" id="ProtNLM"/>
    </source>
</evidence>